<proteinExistence type="predicted"/>
<dbReference type="InterPro" id="IPR036628">
    <property type="entry name" value="Clp_N_dom_sf"/>
</dbReference>
<dbReference type="SUPFAM" id="SSF81923">
    <property type="entry name" value="Double Clp-N motif"/>
    <property type="match status" value="1"/>
</dbReference>
<sequence>MSVLVELKTLVKQLNKKLTVSLESAVGLCMSQGNYEITLEHWLIKILSDEQATDISEILDNYDISTQDIIRELQMNLRDFETGNSGKPLFSPLLLEVIQDAWTIGSLQFDAQSIRSGYILLALLNKKALLSQLNLLDSLKIISKNKVVEEFDNFVAASSEKNETKKAKASNKSVDNEESAIAKYCEDLTQKALDGNIDPVFGRETELDQMLDIFCRRRKNNPILVGEPGVGKTAVVEGLALRIAEDDVPEVLKNTRILSLDITLLEAGASVKGEFEKRLTAVIDEIKASEVPLIVFIDEAHRLVGSGGQAGNDAANILKPALSRGELRTVAATTWKEYKQYFEKDPALTRRFQLVKLDAPNDDMTVTILRGLKSKYTQNHGVVIRDDALKMAVGLSSKYITGKNQPDKAIDLIDTCAARVKVSMSASPSVINHAIKDIGVYERELEGLTEDKARGVEIDETCIEELKTKINALNDEIKVNQQQWLKEKEIIEKLQKVQDEILANTDEEKSVELIEQRSALTDELEQVQEDAPMVFFEVSPDTVAKVVSDWTGVPLGKVLRDESQSLLSLDETLCKRIKGQNQAMHQVAQHLKMSKAGLKAPEQPMGVFLLVGPSGAGKTETALTVADTIFGGESSMCTINMGEYQERHTISRLIGSPPGYVGFGEGGVLTEAVRQRPYSVVLLDEVEKASLDVMNLFYQVFDKGSLTDGEGKEIDFSNTVIFLTSNLATHEITEITTVDPEISMQDLVAKIRPTLSNWFKPALLARTTIIPYFILTTEALKEIAMLKLNKFAKQLRKTNNLELTYSDNVLENIANRCKEVETGARNIDMILKANVMPKLSEKLLLAMCDDAQIESIHIDTDDNSEFVYEIKFNQ</sequence>
<dbReference type="Pfam" id="PF17871">
    <property type="entry name" value="AAA_lid_9"/>
    <property type="match status" value="1"/>
</dbReference>
<protein>
    <submittedName>
        <fullName evidence="7">ATPase</fullName>
    </submittedName>
</protein>
<dbReference type="FunFam" id="3.40.50.300:FF:000025">
    <property type="entry name" value="ATP-dependent Clp protease subunit"/>
    <property type="match status" value="1"/>
</dbReference>
<dbReference type="SMART" id="SM00382">
    <property type="entry name" value="AAA"/>
    <property type="match status" value="2"/>
</dbReference>
<evidence type="ECO:0000313" key="8">
    <source>
        <dbReference type="Proteomes" id="UP000029672"/>
    </source>
</evidence>
<dbReference type="OrthoDB" id="9803641at2"/>
<dbReference type="InterPro" id="IPR018368">
    <property type="entry name" value="ClpA/B_CS1"/>
</dbReference>
<dbReference type="KEGG" id="frf:LO80_01495"/>
<dbReference type="SUPFAM" id="SSF52540">
    <property type="entry name" value="P-loop containing nucleoside triphosphate hydrolases"/>
    <property type="match status" value="2"/>
</dbReference>
<evidence type="ECO:0000259" key="6">
    <source>
        <dbReference type="SMART" id="SM01086"/>
    </source>
</evidence>
<dbReference type="EMBL" id="CP009574">
    <property type="protein sequence ID" value="AIT08779.1"/>
    <property type="molecule type" value="Genomic_DNA"/>
</dbReference>
<dbReference type="InterPro" id="IPR003959">
    <property type="entry name" value="ATPase_AAA_core"/>
</dbReference>
<evidence type="ECO:0000256" key="1">
    <source>
        <dbReference type="ARBA" id="ARBA00022741"/>
    </source>
</evidence>
<gene>
    <name evidence="7" type="ORF">LO80_01495</name>
</gene>
<dbReference type="CDD" id="cd00009">
    <property type="entry name" value="AAA"/>
    <property type="match status" value="1"/>
</dbReference>
<dbReference type="GO" id="GO:0005524">
    <property type="term" value="F:ATP binding"/>
    <property type="evidence" value="ECO:0007669"/>
    <property type="project" value="UniProtKB-KW"/>
</dbReference>
<evidence type="ECO:0000256" key="4">
    <source>
        <dbReference type="SAM" id="Coils"/>
    </source>
</evidence>
<dbReference type="PRINTS" id="PR00300">
    <property type="entry name" value="CLPPROTEASEA"/>
</dbReference>
<keyword evidence="3" id="KW-0143">Chaperone</keyword>
<dbReference type="InterPro" id="IPR050130">
    <property type="entry name" value="ClpA_ClpB"/>
</dbReference>
<dbReference type="HOGENOM" id="CLU_005070_1_0_6"/>
<dbReference type="Gene3D" id="1.10.1780.10">
    <property type="entry name" value="Clp, N-terminal domain"/>
    <property type="match status" value="1"/>
</dbReference>
<dbReference type="Pfam" id="PF00004">
    <property type="entry name" value="AAA"/>
    <property type="match status" value="1"/>
</dbReference>
<organism evidence="7 8">
    <name type="scientific">Candidatus Francisella endociliophora</name>
    <dbReference type="NCBI Taxonomy" id="653937"/>
    <lineage>
        <taxon>Bacteria</taxon>
        <taxon>Pseudomonadati</taxon>
        <taxon>Pseudomonadota</taxon>
        <taxon>Gammaproteobacteria</taxon>
        <taxon>Thiotrichales</taxon>
        <taxon>Francisellaceae</taxon>
        <taxon>Francisella</taxon>
    </lineage>
</organism>
<dbReference type="eggNOG" id="COG0542">
    <property type="taxonomic scope" value="Bacteria"/>
</dbReference>
<dbReference type="NCBIfam" id="TIGR03345">
    <property type="entry name" value="VI_ClpV1"/>
    <property type="match status" value="1"/>
</dbReference>
<dbReference type="GO" id="GO:0034605">
    <property type="term" value="P:cellular response to heat"/>
    <property type="evidence" value="ECO:0007669"/>
    <property type="project" value="TreeGrafter"/>
</dbReference>
<feature type="domain" description="AAA+ ATPase" evidence="5">
    <location>
        <begin position="218"/>
        <end position="360"/>
    </location>
</feature>
<dbReference type="Pfam" id="PF10431">
    <property type="entry name" value="ClpB_D2-small"/>
    <property type="match status" value="1"/>
</dbReference>
<dbReference type="PANTHER" id="PTHR11638:SF181">
    <property type="entry name" value="ATPASE SUBUNIT OF ATP-DEPENDENT PROTEASE"/>
    <property type="match status" value="1"/>
</dbReference>
<dbReference type="SMART" id="SM01086">
    <property type="entry name" value="ClpB_D2-small"/>
    <property type="match status" value="1"/>
</dbReference>
<dbReference type="PROSITE" id="PS00870">
    <property type="entry name" value="CLPAB_1"/>
    <property type="match status" value="1"/>
</dbReference>
<name>A0A097EMH9_9GAMM</name>
<feature type="domain" description="Clp ATPase C-terminal" evidence="6">
    <location>
        <begin position="775"/>
        <end position="866"/>
    </location>
</feature>
<dbReference type="InterPro" id="IPR003593">
    <property type="entry name" value="AAA+_ATPase"/>
</dbReference>
<evidence type="ECO:0000256" key="3">
    <source>
        <dbReference type="ARBA" id="ARBA00023186"/>
    </source>
</evidence>
<dbReference type="InterPro" id="IPR041546">
    <property type="entry name" value="ClpA/ClpB_AAA_lid"/>
</dbReference>
<dbReference type="Proteomes" id="UP000029672">
    <property type="component" value="Chromosome"/>
</dbReference>
<dbReference type="Pfam" id="PF07724">
    <property type="entry name" value="AAA_2"/>
    <property type="match status" value="1"/>
</dbReference>
<keyword evidence="4" id="KW-0175">Coiled coil</keyword>
<dbReference type="Gene3D" id="3.40.50.300">
    <property type="entry name" value="P-loop containing nucleotide triphosphate hydrolases"/>
    <property type="match status" value="3"/>
</dbReference>
<dbReference type="GO" id="GO:0016887">
    <property type="term" value="F:ATP hydrolysis activity"/>
    <property type="evidence" value="ECO:0007669"/>
    <property type="project" value="InterPro"/>
</dbReference>
<dbReference type="STRING" id="1547445.LO80_01495"/>
<dbReference type="AlphaFoldDB" id="A0A097EMH9"/>
<feature type="coiled-coil region" evidence="4">
    <location>
        <begin position="431"/>
        <end position="483"/>
    </location>
</feature>
<dbReference type="Gene3D" id="1.10.8.60">
    <property type="match status" value="1"/>
</dbReference>
<keyword evidence="1" id="KW-0547">Nucleotide-binding</keyword>
<evidence type="ECO:0000256" key="2">
    <source>
        <dbReference type="ARBA" id="ARBA00022840"/>
    </source>
</evidence>
<dbReference type="GO" id="GO:0005737">
    <property type="term" value="C:cytoplasm"/>
    <property type="evidence" value="ECO:0007669"/>
    <property type="project" value="TreeGrafter"/>
</dbReference>
<dbReference type="CDD" id="cd19499">
    <property type="entry name" value="RecA-like_ClpB_Hsp104-like"/>
    <property type="match status" value="1"/>
</dbReference>
<dbReference type="InterPro" id="IPR001270">
    <property type="entry name" value="ClpA/B"/>
</dbReference>
<dbReference type="InterPro" id="IPR019489">
    <property type="entry name" value="Clp_ATPase_C"/>
</dbReference>
<dbReference type="InterPro" id="IPR017729">
    <property type="entry name" value="ATPase_T6SS_ClpV1"/>
</dbReference>
<reference evidence="7 8" key="1">
    <citation type="submission" date="2014-10" db="EMBL/GenBank/DDBJ databases">
        <title>Whole genome sequence of Francisella endociliophora strain FSC1006, isolated from a laboratory culture of the marine ciliate Euplotes raikovi.</title>
        <authorList>
            <person name="Granberg M."/>
            <person name="Backman S."/>
            <person name="Lundmark E."/>
            <person name="Nilsson E."/>
            <person name="Karlsson E."/>
            <person name="Thelaus J."/>
            <person name="Ohrman C."/>
            <person name="Larkeryd A."/>
            <person name="Stenberg P."/>
        </authorList>
    </citation>
    <scope>NUCLEOTIDE SEQUENCE [LARGE SCALE GENOMIC DNA]</scope>
    <source>
        <strain evidence="7 8">FSC1006</strain>
    </source>
</reference>
<evidence type="ECO:0000259" key="5">
    <source>
        <dbReference type="SMART" id="SM00382"/>
    </source>
</evidence>
<keyword evidence="8" id="KW-1185">Reference proteome</keyword>
<accession>A0A097EMH9</accession>
<dbReference type="PANTHER" id="PTHR11638">
    <property type="entry name" value="ATP-DEPENDENT CLP PROTEASE"/>
    <property type="match status" value="1"/>
</dbReference>
<feature type="domain" description="AAA+ ATPase" evidence="5">
    <location>
        <begin position="604"/>
        <end position="748"/>
    </location>
</feature>
<dbReference type="InterPro" id="IPR027417">
    <property type="entry name" value="P-loop_NTPase"/>
</dbReference>
<dbReference type="RefSeq" id="WP_040007916.1">
    <property type="nucleotide sequence ID" value="NZ_CP009574.1"/>
</dbReference>
<evidence type="ECO:0000313" key="7">
    <source>
        <dbReference type="EMBL" id="AIT08779.1"/>
    </source>
</evidence>
<keyword evidence="2" id="KW-0067">ATP-binding</keyword>